<gene>
    <name evidence="1" type="ORF">CTI12_AA313240</name>
</gene>
<name>A0A2U1N3A9_ARTAN</name>
<dbReference type="OrthoDB" id="6109at2759"/>
<dbReference type="Gene3D" id="2.130.10.10">
    <property type="entry name" value="YVTN repeat-like/Quinoprotein amine dehydrogenase"/>
    <property type="match status" value="1"/>
</dbReference>
<comment type="caution">
    <text evidence="1">The sequence shown here is derived from an EMBL/GenBank/DDBJ whole genome shotgun (WGS) entry which is preliminary data.</text>
</comment>
<dbReference type="Proteomes" id="UP000245207">
    <property type="component" value="Unassembled WGS sequence"/>
</dbReference>
<proteinExistence type="predicted"/>
<accession>A0A2U1N3A9</accession>
<protein>
    <submittedName>
        <fullName evidence="1">Cleavage/polyadenylation specificity factor, A subunit, C-terminal</fullName>
    </submittedName>
</protein>
<organism evidence="1 2">
    <name type="scientific">Artemisia annua</name>
    <name type="common">Sweet wormwood</name>
    <dbReference type="NCBI Taxonomy" id="35608"/>
    <lineage>
        <taxon>Eukaryota</taxon>
        <taxon>Viridiplantae</taxon>
        <taxon>Streptophyta</taxon>
        <taxon>Embryophyta</taxon>
        <taxon>Tracheophyta</taxon>
        <taxon>Spermatophyta</taxon>
        <taxon>Magnoliopsida</taxon>
        <taxon>eudicotyledons</taxon>
        <taxon>Gunneridae</taxon>
        <taxon>Pentapetalae</taxon>
        <taxon>asterids</taxon>
        <taxon>campanulids</taxon>
        <taxon>Asterales</taxon>
        <taxon>Asteraceae</taxon>
        <taxon>Asteroideae</taxon>
        <taxon>Anthemideae</taxon>
        <taxon>Artemisiinae</taxon>
        <taxon>Artemisia</taxon>
    </lineage>
</organism>
<dbReference type="InterPro" id="IPR015943">
    <property type="entry name" value="WD40/YVTN_repeat-like_dom_sf"/>
</dbReference>
<evidence type="ECO:0000313" key="2">
    <source>
        <dbReference type="Proteomes" id="UP000245207"/>
    </source>
</evidence>
<evidence type="ECO:0000313" key="1">
    <source>
        <dbReference type="EMBL" id="PWA67991.1"/>
    </source>
</evidence>
<reference evidence="1 2" key="1">
    <citation type="journal article" date="2018" name="Mol. Plant">
        <title>The genome of Artemisia annua provides insight into the evolution of Asteraceae family and artemisinin biosynthesis.</title>
        <authorList>
            <person name="Shen Q."/>
            <person name="Zhang L."/>
            <person name="Liao Z."/>
            <person name="Wang S."/>
            <person name="Yan T."/>
            <person name="Shi P."/>
            <person name="Liu M."/>
            <person name="Fu X."/>
            <person name="Pan Q."/>
            <person name="Wang Y."/>
            <person name="Lv Z."/>
            <person name="Lu X."/>
            <person name="Zhang F."/>
            <person name="Jiang W."/>
            <person name="Ma Y."/>
            <person name="Chen M."/>
            <person name="Hao X."/>
            <person name="Li L."/>
            <person name="Tang Y."/>
            <person name="Lv G."/>
            <person name="Zhou Y."/>
            <person name="Sun X."/>
            <person name="Brodelius P.E."/>
            <person name="Rose J.K.C."/>
            <person name="Tang K."/>
        </authorList>
    </citation>
    <scope>NUCLEOTIDE SEQUENCE [LARGE SCALE GENOMIC DNA]</scope>
    <source>
        <strain evidence="2">cv. Huhao1</strain>
        <tissue evidence="1">Leaf</tissue>
    </source>
</reference>
<keyword evidence="2" id="KW-1185">Reference proteome</keyword>
<dbReference type="AlphaFoldDB" id="A0A2U1N3A9"/>
<dbReference type="STRING" id="35608.A0A2U1N3A9"/>
<sequence length="76" mass="8646">MTISGVTEVYSKEMKGAISALASLQGYLLVASGPKTILHKWNGCDMSFLMLHHWMKKFRDNADVCWRFLAYASLEF</sequence>
<dbReference type="EMBL" id="PKPP01003726">
    <property type="protein sequence ID" value="PWA67991.1"/>
    <property type="molecule type" value="Genomic_DNA"/>
</dbReference>